<keyword evidence="1" id="KW-0560">Oxidoreductase</keyword>
<evidence type="ECO:0000259" key="3">
    <source>
        <dbReference type="Pfam" id="PF01494"/>
    </source>
</evidence>
<dbReference type="Gene3D" id="3.50.50.60">
    <property type="entry name" value="FAD/NAD(P)-binding domain"/>
    <property type="match status" value="1"/>
</dbReference>
<dbReference type="SUPFAM" id="SSF51905">
    <property type="entry name" value="FAD/NAD(P)-binding domain"/>
    <property type="match status" value="1"/>
</dbReference>
<evidence type="ECO:0000256" key="2">
    <source>
        <dbReference type="ARBA" id="ARBA00023033"/>
    </source>
</evidence>
<dbReference type="AlphaFoldDB" id="A0A5N5WAI0"/>
<dbReference type="GO" id="GO:0004497">
    <property type="term" value="F:monooxygenase activity"/>
    <property type="evidence" value="ECO:0007669"/>
    <property type="project" value="UniProtKB-KW"/>
</dbReference>
<protein>
    <submittedName>
        <fullName evidence="4">Flavin-dependent oxidoreductase</fullName>
    </submittedName>
</protein>
<dbReference type="InterPro" id="IPR050493">
    <property type="entry name" value="FAD-dep_Monooxygenase_BioMet"/>
</dbReference>
<keyword evidence="5" id="KW-1185">Reference proteome</keyword>
<proteinExistence type="predicted"/>
<dbReference type="PANTHER" id="PTHR13789">
    <property type="entry name" value="MONOOXYGENASE"/>
    <property type="match status" value="1"/>
</dbReference>
<evidence type="ECO:0000313" key="5">
    <source>
        <dbReference type="Proteomes" id="UP000327000"/>
    </source>
</evidence>
<keyword evidence="2" id="KW-0503">Monooxygenase</keyword>
<organism evidence="4 5">
    <name type="scientific">Streptomyces mobaraensis</name>
    <name type="common">Streptoverticillium mobaraense</name>
    <dbReference type="NCBI Taxonomy" id="35621"/>
    <lineage>
        <taxon>Bacteria</taxon>
        <taxon>Bacillati</taxon>
        <taxon>Actinomycetota</taxon>
        <taxon>Actinomycetes</taxon>
        <taxon>Kitasatosporales</taxon>
        <taxon>Streptomycetaceae</taxon>
        <taxon>Streptomyces</taxon>
    </lineage>
</organism>
<dbReference type="NCBIfam" id="NF005720">
    <property type="entry name" value="PRK07538.1"/>
    <property type="match status" value="1"/>
</dbReference>
<feature type="domain" description="FAD-binding" evidence="3">
    <location>
        <begin position="306"/>
        <end position="369"/>
    </location>
</feature>
<gene>
    <name evidence="4" type="ORF">FRZ00_13030</name>
</gene>
<name>A0A5N5WAI0_STRMB</name>
<feature type="domain" description="FAD-binding" evidence="3">
    <location>
        <begin position="12"/>
        <end position="183"/>
    </location>
</feature>
<dbReference type="InterPro" id="IPR002938">
    <property type="entry name" value="FAD-bd"/>
</dbReference>
<dbReference type="InterPro" id="IPR036188">
    <property type="entry name" value="FAD/NAD-bd_sf"/>
</dbReference>
<reference evidence="4 5" key="1">
    <citation type="journal article" date="2019" name="Microb. Cell Fact.">
        <title>Exploring novel herbicidin analogues by transcriptional regulator overexpression and MS/MS molecular networking.</title>
        <authorList>
            <person name="Shi Y."/>
            <person name="Gu R."/>
            <person name="Li Y."/>
            <person name="Wang X."/>
            <person name="Ren W."/>
            <person name="Li X."/>
            <person name="Wang L."/>
            <person name="Xie Y."/>
            <person name="Hong B."/>
        </authorList>
    </citation>
    <scope>NUCLEOTIDE SEQUENCE [LARGE SCALE GENOMIC DNA]</scope>
    <source>
        <strain evidence="4 5">US-43</strain>
    </source>
</reference>
<comment type="caution">
    <text evidence="4">The sequence shown here is derived from an EMBL/GenBank/DDBJ whole genome shotgun (WGS) entry which is preliminary data.</text>
</comment>
<dbReference type="Gene3D" id="3.30.9.30">
    <property type="match status" value="1"/>
</dbReference>
<accession>A0A5N5WAI0</accession>
<evidence type="ECO:0000313" key="4">
    <source>
        <dbReference type="EMBL" id="KAB7846201.1"/>
    </source>
</evidence>
<dbReference type="OrthoDB" id="9782160at2"/>
<dbReference type="GO" id="GO:0071949">
    <property type="term" value="F:FAD binding"/>
    <property type="evidence" value="ECO:0007669"/>
    <property type="project" value="InterPro"/>
</dbReference>
<sequence>MTAPDPARPPCADVVIAGAGIGGLTAALSLHAVGIRPLVLESSRRISPLGVGINLQPAAVRELHELGLADELAAIGGQVVAHVFTDRYGTVRYSDPRGTAAGYRWPQYAVHRGDLQMMLLRTVRERIGPEAVRTGVRVEDFTQTPDAVHVHAFDRTTDRYEHRTARVLVAADGIHSRLRARLHPAQGPLRWNGVTMWRGVTETDAFPRDNALFLASDERNAQFVAYRISPPTPARGRRLLNWICAVPTGTPGPLAGDAHRNRPGRLADVLPHYADWRFDWTDLPALLAGAERILAYPMVDRDPLPAWGEGRVTLLGDAAHPAYPSGANGGSQAVLDARVLAHRLATEPDPVRALAAYEDERKAPTAAVVLANRELDRVARARSAAGGPDARRDLERAAAAYRRAAGEAAALNSRPSYTPRAVS</sequence>
<dbReference type="SUPFAM" id="SSF54373">
    <property type="entry name" value="FAD-linked reductases, C-terminal domain"/>
    <property type="match status" value="1"/>
</dbReference>
<dbReference type="EMBL" id="VOKX01000023">
    <property type="protein sequence ID" value="KAB7846201.1"/>
    <property type="molecule type" value="Genomic_DNA"/>
</dbReference>
<dbReference type="RefSeq" id="WP_152263583.1">
    <property type="nucleotide sequence ID" value="NZ_VOKX01000023.1"/>
</dbReference>
<dbReference type="PRINTS" id="PR00420">
    <property type="entry name" value="RNGMNOXGNASE"/>
</dbReference>
<evidence type="ECO:0000256" key="1">
    <source>
        <dbReference type="ARBA" id="ARBA00023002"/>
    </source>
</evidence>
<dbReference type="Pfam" id="PF01494">
    <property type="entry name" value="FAD_binding_3"/>
    <property type="match status" value="2"/>
</dbReference>
<dbReference type="PANTHER" id="PTHR13789:SF268">
    <property type="entry name" value="5-METHYLPHENAZINE-1-CARBOXYLATE 1-MONOOXYGENASE"/>
    <property type="match status" value="1"/>
</dbReference>
<dbReference type="Proteomes" id="UP000327000">
    <property type="component" value="Unassembled WGS sequence"/>
</dbReference>